<feature type="transmembrane region" description="Helical" evidence="1">
    <location>
        <begin position="20"/>
        <end position="44"/>
    </location>
</feature>
<sequence length="461" mass="50002">MLTILASTGRVLWTRWPMLLAWFLAGMLGRYVAIEASGFVGGYWETGGLLLLPLAVLARLTAYVGMFLVVRDGLRELSAVAPRPADPRERRAAFVQALLAGMLPFFAVYAAWGLLDQDTAEYREKVGEVRQGIVAWQLVRALQEPEGAPVEPAAASGSGIGFWTIAIIVIAFALRMAWKRWESRLPKGLAVGAVYLETVWVFFFVWTLKDLTSVVQHWVSERAVVVWVEDVRAWLAERVSFVSGIWDGAEWLLGQLGAILLEPLAWLAVAGVIYGQAIAVGRVSLSSPYLENRYIAALRRRYGTAPGWFRRRMKDVGDQLGSQVKPIGSALLFMWRAGPVSVASYVLLYVMLLAALPLLRILLIRAFGPQDYSGFWQVADTAVFLLIFLVTEPVRVALVAAGYDHALGALRHSAVPAATGGGGATTGSAAVDGIVPPTVAPELSPEVIADQGSTGNRGNDG</sequence>
<evidence type="ECO:0000256" key="1">
    <source>
        <dbReference type="SAM" id="Phobius"/>
    </source>
</evidence>
<keyword evidence="1" id="KW-0812">Transmembrane</keyword>
<dbReference type="Proteomes" id="UP001199642">
    <property type="component" value="Chromosome"/>
</dbReference>
<feature type="transmembrane region" description="Helical" evidence="1">
    <location>
        <begin position="160"/>
        <end position="177"/>
    </location>
</feature>
<evidence type="ECO:0000313" key="3">
    <source>
        <dbReference type="Proteomes" id="UP001199642"/>
    </source>
</evidence>
<dbReference type="EMBL" id="CP082781">
    <property type="protein sequence ID" value="UGS26138.1"/>
    <property type="molecule type" value="Genomic_DNA"/>
</dbReference>
<accession>A0ABY3RT64</accession>
<proteinExistence type="predicted"/>
<gene>
    <name evidence="2" type="ORF">K8F61_16060</name>
</gene>
<name>A0ABY3RT64_9MICO</name>
<reference evidence="2 3" key="1">
    <citation type="submission" date="2023-01" db="EMBL/GenBank/DDBJ databases">
        <title>Characterization of estradiol degrading bacteria Microbacterium sp. MZT7 and reveal degrading genes through genome analysis.</title>
        <authorList>
            <person name="Hao P."/>
            <person name="Gao Y."/>
        </authorList>
    </citation>
    <scope>NUCLEOTIDE SEQUENCE [LARGE SCALE GENOMIC DNA]</scope>
    <source>
        <strain evidence="2 3">MZT7</strain>
    </source>
</reference>
<organism evidence="2 3">
    <name type="scientific">Microbacterium resistens</name>
    <dbReference type="NCBI Taxonomy" id="156977"/>
    <lineage>
        <taxon>Bacteria</taxon>
        <taxon>Bacillati</taxon>
        <taxon>Actinomycetota</taxon>
        <taxon>Actinomycetes</taxon>
        <taxon>Micrococcales</taxon>
        <taxon>Microbacteriaceae</taxon>
        <taxon>Microbacterium</taxon>
    </lineage>
</organism>
<keyword evidence="1" id="KW-0472">Membrane</keyword>
<protein>
    <submittedName>
        <fullName evidence="2">Uncharacterized protein</fullName>
    </submittedName>
</protein>
<dbReference type="RefSeq" id="WP_231819838.1">
    <property type="nucleotide sequence ID" value="NZ_CP082781.1"/>
</dbReference>
<feature type="transmembrane region" description="Helical" evidence="1">
    <location>
        <begin position="91"/>
        <end position="112"/>
    </location>
</feature>
<feature type="transmembrane region" description="Helical" evidence="1">
    <location>
        <begin position="342"/>
        <end position="363"/>
    </location>
</feature>
<keyword evidence="3" id="KW-1185">Reference proteome</keyword>
<evidence type="ECO:0000313" key="2">
    <source>
        <dbReference type="EMBL" id="UGS26138.1"/>
    </source>
</evidence>
<feature type="transmembrane region" description="Helical" evidence="1">
    <location>
        <begin position="50"/>
        <end position="70"/>
    </location>
</feature>
<feature type="transmembrane region" description="Helical" evidence="1">
    <location>
        <begin position="189"/>
        <end position="208"/>
    </location>
</feature>
<keyword evidence="1" id="KW-1133">Transmembrane helix</keyword>